<feature type="non-terminal residue" evidence="1">
    <location>
        <position position="90"/>
    </location>
</feature>
<proteinExistence type="predicted"/>
<accession>X0WWI4</accession>
<protein>
    <recommendedName>
        <fullName evidence="2">Aminoglycoside phosphotransferase domain-containing protein</fullName>
    </recommendedName>
</protein>
<dbReference type="Gene3D" id="3.30.200.20">
    <property type="entry name" value="Phosphorylase Kinase, domain 1"/>
    <property type="match status" value="1"/>
</dbReference>
<name>X0WWI4_9ZZZZ</name>
<dbReference type="InterPro" id="IPR011009">
    <property type="entry name" value="Kinase-like_dom_sf"/>
</dbReference>
<sequence length="90" mass="10455">MDYFNDKTKAMHDIQLLMDKYNSGKIINISRTIGGYANINFKVSTDKNDYLLKIHLNKKVENIVPEIKILEYLKTKDIPSANPIPDRENE</sequence>
<dbReference type="AlphaFoldDB" id="X0WWI4"/>
<organism evidence="1">
    <name type="scientific">marine sediment metagenome</name>
    <dbReference type="NCBI Taxonomy" id="412755"/>
    <lineage>
        <taxon>unclassified sequences</taxon>
        <taxon>metagenomes</taxon>
        <taxon>ecological metagenomes</taxon>
    </lineage>
</organism>
<dbReference type="SUPFAM" id="SSF56112">
    <property type="entry name" value="Protein kinase-like (PK-like)"/>
    <property type="match status" value="1"/>
</dbReference>
<reference evidence="1" key="1">
    <citation type="journal article" date="2014" name="Front. Microbiol.">
        <title>High frequency of phylogenetically diverse reductive dehalogenase-homologous genes in deep subseafloor sedimentary metagenomes.</title>
        <authorList>
            <person name="Kawai M."/>
            <person name="Futagami T."/>
            <person name="Toyoda A."/>
            <person name="Takaki Y."/>
            <person name="Nishi S."/>
            <person name="Hori S."/>
            <person name="Arai W."/>
            <person name="Tsubouchi T."/>
            <person name="Morono Y."/>
            <person name="Uchiyama I."/>
            <person name="Ito T."/>
            <person name="Fujiyama A."/>
            <person name="Inagaki F."/>
            <person name="Takami H."/>
        </authorList>
    </citation>
    <scope>NUCLEOTIDE SEQUENCE</scope>
    <source>
        <strain evidence="1">Expedition CK06-06</strain>
    </source>
</reference>
<dbReference type="EMBL" id="BARS01033666">
    <property type="protein sequence ID" value="GAG27552.1"/>
    <property type="molecule type" value="Genomic_DNA"/>
</dbReference>
<evidence type="ECO:0000313" key="1">
    <source>
        <dbReference type="EMBL" id="GAG27552.1"/>
    </source>
</evidence>
<comment type="caution">
    <text evidence="1">The sequence shown here is derived from an EMBL/GenBank/DDBJ whole genome shotgun (WGS) entry which is preliminary data.</text>
</comment>
<evidence type="ECO:0008006" key="2">
    <source>
        <dbReference type="Google" id="ProtNLM"/>
    </source>
</evidence>
<gene>
    <name evidence="1" type="ORF">S01H1_52109</name>
</gene>